<dbReference type="EMBL" id="BQKI01000023">
    <property type="protein sequence ID" value="GJN12670.1"/>
    <property type="molecule type" value="Genomic_DNA"/>
</dbReference>
<keyword evidence="8" id="KW-1185">Reference proteome</keyword>
<feature type="transmembrane region" description="Helical" evidence="5">
    <location>
        <begin position="222"/>
        <end position="241"/>
    </location>
</feature>
<dbReference type="InterPro" id="IPR050186">
    <property type="entry name" value="TPT_transporter"/>
</dbReference>
<feature type="transmembrane region" description="Helical" evidence="5">
    <location>
        <begin position="38"/>
        <end position="64"/>
    </location>
</feature>
<keyword evidence="2 5" id="KW-0812">Transmembrane</keyword>
<feature type="transmembrane region" description="Helical" evidence="5">
    <location>
        <begin position="96"/>
        <end position="120"/>
    </location>
</feature>
<feature type="transmembrane region" description="Helical" evidence="5">
    <location>
        <begin position="195"/>
        <end position="216"/>
    </location>
</feature>
<feature type="transmembrane region" description="Helical" evidence="5">
    <location>
        <begin position="132"/>
        <end position="159"/>
    </location>
</feature>
<evidence type="ECO:0000256" key="1">
    <source>
        <dbReference type="ARBA" id="ARBA00004141"/>
    </source>
</evidence>
<keyword evidence="4 5" id="KW-0472">Membrane</keyword>
<evidence type="ECO:0000256" key="5">
    <source>
        <dbReference type="SAM" id="Phobius"/>
    </source>
</evidence>
<feature type="transmembrane region" description="Helical" evidence="5">
    <location>
        <begin position="165"/>
        <end position="188"/>
    </location>
</feature>
<proteinExistence type="predicted"/>
<dbReference type="AlphaFoldDB" id="A0AAV5DRX7"/>
<keyword evidence="3 5" id="KW-1133">Transmembrane helix</keyword>
<evidence type="ECO:0000259" key="6">
    <source>
        <dbReference type="Pfam" id="PF03151"/>
    </source>
</evidence>
<feature type="domain" description="Sugar phosphate transporter" evidence="6">
    <location>
        <begin position="45"/>
        <end position="238"/>
    </location>
</feature>
<evidence type="ECO:0000256" key="4">
    <source>
        <dbReference type="ARBA" id="ARBA00023136"/>
    </source>
</evidence>
<evidence type="ECO:0000313" key="7">
    <source>
        <dbReference type="EMBL" id="GJN12670.1"/>
    </source>
</evidence>
<evidence type="ECO:0000256" key="3">
    <source>
        <dbReference type="ARBA" id="ARBA00022989"/>
    </source>
</evidence>
<evidence type="ECO:0000256" key="2">
    <source>
        <dbReference type="ARBA" id="ARBA00022692"/>
    </source>
</evidence>
<evidence type="ECO:0000313" key="8">
    <source>
        <dbReference type="Proteomes" id="UP001054889"/>
    </source>
</evidence>
<reference evidence="7" key="2">
    <citation type="submission" date="2021-12" db="EMBL/GenBank/DDBJ databases">
        <title>Resequencing data analysis of finger millet.</title>
        <authorList>
            <person name="Hatakeyama M."/>
            <person name="Aluri S."/>
            <person name="Balachadran M.T."/>
            <person name="Sivarajan S.R."/>
            <person name="Poveda L."/>
            <person name="Shimizu-Inatsugi R."/>
            <person name="Schlapbach R."/>
            <person name="Sreeman S.M."/>
            <person name="Shimizu K.K."/>
        </authorList>
    </citation>
    <scope>NUCLEOTIDE SEQUENCE</scope>
</reference>
<organism evidence="7 8">
    <name type="scientific">Eleusine coracana subsp. coracana</name>
    <dbReference type="NCBI Taxonomy" id="191504"/>
    <lineage>
        <taxon>Eukaryota</taxon>
        <taxon>Viridiplantae</taxon>
        <taxon>Streptophyta</taxon>
        <taxon>Embryophyta</taxon>
        <taxon>Tracheophyta</taxon>
        <taxon>Spermatophyta</taxon>
        <taxon>Magnoliopsida</taxon>
        <taxon>Liliopsida</taxon>
        <taxon>Poales</taxon>
        <taxon>Poaceae</taxon>
        <taxon>PACMAD clade</taxon>
        <taxon>Chloridoideae</taxon>
        <taxon>Cynodonteae</taxon>
        <taxon>Eleusininae</taxon>
        <taxon>Eleusine</taxon>
    </lineage>
</organism>
<dbReference type="PANTHER" id="PTHR11132">
    <property type="entry name" value="SOLUTE CARRIER FAMILY 35"/>
    <property type="match status" value="1"/>
</dbReference>
<feature type="transmembrane region" description="Helical" evidence="5">
    <location>
        <begin position="71"/>
        <end position="90"/>
    </location>
</feature>
<accession>A0AAV5DRX7</accession>
<sequence length="275" mass="30592">MTADDGKMGNATTIRAVLAIIQWWGFNVTVIIMNKWIFQVSILLFSHIIRCPFLCDAVILQWLVWRKYFEWRIWASLVPIVGGIMLTSITELSFNMFGFCAAMVGCLATSTKTILAESLLHGYKFDSINTVYYMAPFATMILALPAMVLEGSGVVNWLYTYDSVVPALIIIITSGVLAFCLNFSIFYVIHSTTAVTFNVAGNLKVAVAVLVSWMIFRNPISAMNAVGCAITLVGCTFYGYVRHLISQQQQASPRTPRGRIAEMLPLTADKQEDKI</sequence>
<dbReference type="Proteomes" id="UP001054889">
    <property type="component" value="Unassembled WGS sequence"/>
</dbReference>
<reference evidence="7" key="1">
    <citation type="journal article" date="2018" name="DNA Res.">
        <title>Multiple hybrid de novo genome assembly of finger millet, an orphan allotetraploid crop.</title>
        <authorList>
            <person name="Hatakeyama M."/>
            <person name="Aluri S."/>
            <person name="Balachadran M.T."/>
            <person name="Sivarajan S.R."/>
            <person name="Patrignani A."/>
            <person name="Gruter S."/>
            <person name="Poveda L."/>
            <person name="Shimizu-Inatsugi R."/>
            <person name="Baeten J."/>
            <person name="Francoijs K.J."/>
            <person name="Nataraja K.N."/>
            <person name="Reddy Y.A.N."/>
            <person name="Phadnis S."/>
            <person name="Ravikumar R.L."/>
            <person name="Schlapbach R."/>
            <person name="Sreeman S.M."/>
            <person name="Shimizu K.K."/>
        </authorList>
    </citation>
    <scope>NUCLEOTIDE SEQUENCE</scope>
</reference>
<comment type="caution">
    <text evidence="7">The sequence shown here is derived from an EMBL/GenBank/DDBJ whole genome shotgun (WGS) entry which is preliminary data.</text>
</comment>
<dbReference type="GO" id="GO:0016020">
    <property type="term" value="C:membrane"/>
    <property type="evidence" value="ECO:0007669"/>
    <property type="project" value="UniProtKB-SubCell"/>
</dbReference>
<dbReference type="Pfam" id="PF03151">
    <property type="entry name" value="TPT"/>
    <property type="match status" value="1"/>
</dbReference>
<gene>
    <name evidence="7" type="primary">ga30967</name>
    <name evidence="7" type="ORF">PR202_ga30967</name>
</gene>
<feature type="transmembrane region" description="Helical" evidence="5">
    <location>
        <begin position="12"/>
        <end position="32"/>
    </location>
</feature>
<comment type="subcellular location">
    <subcellularLocation>
        <location evidence="1">Membrane</location>
        <topology evidence="1">Multi-pass membrane protein</topology>
    </subcellularLocation>
</comment>
<protein>
    <recommendedName>
        <fullName evidence="6">Sugar phosphate transporter domain-containing protein</fullName>
    </recommendedName>
</protein>
<dbReference type="InterPro" id="IPR004853">
    <property type="entry name" value="Sugar_P_trans_dom"/>
</dbReference>
<name>A0AAV5DRX7_ELECO</name>